<name>A0ABS5GLP1_9GAMM</name>
<comment type="caution">
    <text evidence="3">The sequence shown here is derived from an EMBL/GenBank/DDBJ whole genome shotgun (WGS) entry which is preliminary data.</text>
</comment>
<reference evidence="3 4" key="1">
    <citation type="submission" date="2021-04" db="EMBL/GenBank/DDBJ databases">
        <title>Draft Genome of Aeromonas popoffii ID682, isolated from a natural water source in Idaho.</title>
        <authorList>
            <person name="Testerman T."/>
            <person name="Graf J."/>
        </authorList>
    </citation>
    <scope>NUCLEOTIDE SEQUENCE [LARGE SCALE GENOMIC DNA]</scope>
    <source>
        <strain evidence="3 4">ID682</strain>
    </source>
</reference>
<sequence>MHFNIWLVSFLMFLSFAGHAEEYFFKKVADKNITSEETGNLTLSESKDIALKEAMLHSKIMLDDGVISIPGVCKVNVRSDLPKKRGQSDLDSIHHVKENTGDDGEYKKVQDSEIDFITRAESLPGGESECDFLYHFAIKIGSDLIFYNNGWSVIYTSSDKHFSTAVSDKEKYNIGDIVCTVIRGGYVVQRYIQSSKYKDFFEGLLPATPQFNSAWKNVAANDPEGFREEQHSFIKETHYDIKIERLKSKGLLIEHNRAAVHDLVWSTAVQFGAKTNLIINALSNSDLQSISDKELIVTVQNYKKDNTETLFKSSPTWWKDLKDRADSEKSIVRAGK</sequence>
<dbReference type="Proteomes" id="UP000675653">
    <property type="component" value="Unassembled WGS sequence"/>
</dbReference>
<dbReference type="EMBL" id="JAGRZL010000010">
    <property type="protein sequence ID" value="MBR7628055.1"/>
    <property type="molecule type" value="Genomic_DNA"/>
</dbReference>
<dbReference type="InterPro" id="IPR049073">
    <property type="entry name" value="T6SS_VgrG3-like_C"/>
</dbReference>
<dbReference type="RefSeq" id="WP_212512711.1">
    <property type="nucleotide sequence ID" value="NZ_CAWQDX010000002.1"/>
</dbReference>
<gene>
    <name evidence="3" type="ORF">KAT72_03125</name>
</gene>
<proteinExistence type="predicted"/>
<evidence type="ECO:0000313" key="3">
    <source>
        <dbReference type="EMBL" id="MBR7628055.1"/>
    </source>
</evidence>
<feature type="region of interest" description="Disordered" evidence="1">
    <location>
        <begin position="84"/>
        <end position="104"/>
    </location>
</feature>
<accession>A0ABS5GLP1</accession>
<evidence type="ECO:0000313" key="4">
    <source>
        <dbReference type="Proteomes" id="UP000675653"/>
    </source>
</evidence>
<keyword evidence="4" id="KW-1185">Reference proteome</keyword>
<feature type="domain" description="Type VI secretion system spike protein VgrG3-like C-terminal" evidence="2">
    <location>
        <begin position="187"/>
        <end position="329"/>
    </location>
</feature>
<evidence type="ECO:0000256" key="1">
    <source>
        <dbReference type="SAM" id="MobiDB-lite"/>
    </source>
</evidence>
<dbReference type="Pfam" id="PF21277">
    <property type="entry name" value="T6SS_VgrG3-like_C"/>
    <property type="match status" value="1"/>
</dbReference>
<organism evidence="3 4">
    <name type="scientific">Aeromonas popoffii</name>
    <dbReference type="NCBI Taxonomy" id="70856"/>
    <lineage>
        <taxon>Bacteria</taxon>
        <taxon>Pseudomonadati</taxon>
        <taxon>Pseudomonadota</taxon>
        <taxon>Gammaproteobacteria</taxon>
        <taxon>Aeromonadales</taxon>
        <taxon>Aeromonadaceae</taxon>
        <taxon>Aeromonas</taxon>
    </lineage>
</organism>
<evidence type="ECO:0000259" key="2">
    <source>
        <dbReference type="Pfam" id="PF21277"/>
    </source>
</evidence>
<protein>
    <recommendedName>
        <fullName evidence="2">Type VI secretion system spike protein VgrG3-like C-terminal domain-containing protein</fullName>
    </recommendedName>
</protein>